<gene>
    <name evidence="1" type="ORF">L9F63_008755</name>
</gene>
<evidence type="ECO:0000313" key="1">
    <source>
        <dbReference type="EMBL" id="KAJ9573895.1"/>
    </source>
</evidence>
<accession>A0AAD8E1D1</accession>
<name>A0AAD8E1D1_DIPPU</name>
<proteinExistence type="predicted"/>
<protein>
    <submittedName>
        <fullName evidence="1">Uncharacterized protein</fullName>
    </submittedName>
</protein>
<evidence type="ECO:0000313" key="2">
    <source>
        <dbReference type="Proteomes" id="UP001233999"/>
    </source>
</evidence>
<keyword evidence="2" id="KW-1185">Reference proteome</keyword>
<dbReference type="AlphaFoldDB" id="A0AAD8E1D1"/>
<reference evidence="1" key="2">
    <citation type="submission" date="2023-05" db="EMBL/GenBank/DDBJ databases">
        <authorList>
            <person name="Fouks B."/>
        </authorList>
    </citation>
    <scope>NUCLEOTIDE SEQUENCE</scope>
    <source>
        <strain evidence="1">Stay&amp;Tobe</strain>
        <tissue evidence="1">Testes</tissue>
    </source>
</reference>
<reference evidence="1" key="1">
    <citation type="journal article" date="2023" name="IScience">
        <title>Live-bearing cockroach genome reveals convergent evolutionary mechanisms linked to viviparity in insects and beyond.</title>
        <authorList>
            <person name="Fouks B."/>
            <person name="Harrison M.C."/>
            <person name="Mikhailova A.A."/>
            <person name="Marchal E."/>
            <person name="English S."/>
            <person name="Carruthers M."/>
            <person name="Jennings E.C."/>
            <person name="Chiamaka E.L."/>
            <person name="Frigard R.A."/>
            <person name="Pippel M."/>
            <person name="Attardo G.M."/>
            <person name="Benoit J.B."/>
            <person name="Bornberg-Bauer E."/>
            <person name="Tobe S.S."/>
        </authorList>
    </citation>
    <scope>NUCLEOTIDE SEQUENCE</scope>
    <source>
        <strain evidence="1">Stay&amp;Tobe</strain>
    </source>
</reference>
<dbReference type="Proteomes" id="UP001233999">
    <property type="component" value="Unassembled WGS sequence"/>
</dbReference>
<organism evidence="1 2">
    <name type="scientific">Diploptera punctata</name>
    <name type="common">Pacific beetle cockroach</name>
    <dbReference type="NCBI Taxonomy" id="6984"/>
    <lineage>
        <taxon>Eukaryota</taxon>
        <taxon>Metazoa</taxon>
        <taxon>Ecdysozoa</taxon>
        <taxon>Arthropoda</taxon>
        <taxon>Hexapoda</taxon>
        <taxon>Insecta</taxon>
        <taxon>Pterygota</taxon>
        <taxon>Neoptera</taxon>
        <taxon>Polyneoptera</taxon>
        <taxon>Dictyoptera</taxon>
        <taxon>Blattodea</taxon>
        <taxon>Blaberoidea</taxon>
        <taxon>Blaberidae</taxon>
        <taxon>Diplopterinae</taxon>
        <taxon>Diploptera</taxon>
    </lineage>
</organism>
<comment type="caution">
    <text evidence="1">The sequence shown here is derived from an EMBL/GenBank/DDBJ whole genome shotgun (WGS) entry which is preliminary data.</text>
</comment>
<sequence length="300" mass="33657">MTVTNEFGGMNKNSLTHFTQDMPSSTNVNNISYYNKCLNSSQTLPSHELPIMEEASFHFGQVLDSETFPESITTPQKPFNDESTILSPILTQKSISKSQDKIFQSKTRNHPLSRSKMRDLNSEISDSIDITFGDILHINNTENNTCTTVMCSIDDTLPVGENIEPKVENVVNNKDLKFKLSTVELSKENGPVLAAFCANDYFVLVQSNEINIWSISGIQELLYFHIGTLYRENIVESLGCQGNRVKVGDDDMFVCMELWGTEINISSGELSTTLKCSVYSCNITKKIFKSYILHLKDICG</sequence>
<dbReference type="EMBL" id="JASPKZ010010673">
    <property type="protein sequence ID" value="KAJ9573895.1"/>
    <property type="molecule type" value="Genomic_DNA"/>
</dbReference>